<dbReference type="InterPro" id="IPR007712">
    <property type="entry name" value="RelE/ParE_toxin"/>
</dbReference>
<dbReference type="InterPro" id="IPR004386">
    <property type="entry name" value="Toxin_YafQ-like"/>
</dbReference>
<dbReference type="Gene3D" id="3.30.2310.20">
    <property type="entry name" value="RelE-like"/>
    <property type="match status" value="1"/>
</dbReference>
<gene>
    <name evidence="2" type="ORF">HMPREF7215_2774</name>
</gene>
<evidence type="ECO:0000313" key="2">
    <source>
        <dbReference type="EMBL" id="EFB91338.1"/>
    </source>
</evidence>
<dbReference type="EMBL" id="ADFP01000046">
    <property type="protein sequence ID" value="EFB91338.1"/>
    <property type="molecule type" value="Genomic_DNA"/>
</dbReference>
<dbReference type="NCBIfam" id="TIGR02385">
    <property type="entry name" value="RelE_StbE"/>
    <property type="match status" value="1"/>
</dbReference>
<organism evidence="2 3">
    <name type="scientific">Pyramidobacter piscolens W5455</name>
    <dbReference type="NCBI Taxonomy" id="352165"/>
    <lineage>
        <taxon>Bacteria</taxon>
        <taxon>Thermotogati</taxon>
        <taxon>Synergistota</taxon>
        <taxon>Synergistia</taxon>
        <taxon>Synergistales</taxon>
        <taxon>Dethiosulfovibrionaceae</taxon>
        <taxon>Pyramidobacter</taxon>
    </lineage>
</organism>
<accession>A0ABP2HVR2</accession>
<dbReference type="InterPro" id="IPR035093">
    <property type="entry name" value="RelE/ParE_toxin_dom_sf"/>
</dbReference>
<keyword evidence="1" id="KW-1277">Toxin-antitoxin system</keyword>
<evidence type="ECO:0000256" key="1">
    <source>
        <dbReference type="ARBA" id="ARBA00022649"/>
    </source>
</evidence>
<proteinExistence type="predicted"/>
<keyword evidence="3" id="KW-1185">Reference proteome</keyword>
<name>A0ABP2HVR2_9BACT</name>
<dbReference type="Pfam" id="PF15738">
    <property type="entry name" value="YafQ_toxin"/>
    <property type="match status" value="1"/>
</dbReference>
<dbReference type="PANTHER" id="PTHR40588">
    <property type="entry name" value="MRNA INTERFERASE TOXIN YAFQ"/>
    <property type="match status" value="1"/>
</dbReference>
<protein>
    <submittedName>
        <fullName evidence="2">Addiction module toxin, RelE/StbE family</fullName>
    </submittedName>
</protein>
<reference evidence="2 3" key="1">
    <citation type="submission" date="2009-12" db="EMBL/GenBank/DDBJ databases">
        <authorList>
            <person name="Shrivastava S."/>
            <person name="Madupu R."/>
            <person name="Durkin A.S."/>
            <person name="Torralba M."/>
            <person name="Methe B."/>
            <person name="Sutton G.G."/>
            <person name="Strausberg R.L."/>
            <person name="Nelson K.E."/>
        </authorList>
    </citation>
    <scope>NUCLEOTIDE SEQUENCE [LARGE SCALE GENOMIC DNA]</scope>
    <source>
        <strain evidence="2 3">W5455</strain>
    </source>
</reference>
<dbReference type="Proteomes" id="UP000006462">
    <property type="component" value="Unassembled WGS sequence"/>
</dbReference>
<dbReference type="RefSeq" id="WP_009164237.1">
    <property type="nucleotide sequence ID" value="NZ_ADFP01000046.1"/>
</dbReference>
<dbReference type="PANTHER" id="PTHR40588:SF1">
    <property type="entry name" value="MRNA INTERFERASE TOXIN YAFQ"/>
    <property type="match status" value="1"/>
</dbReference>
<comment type="caution">
    <text evidence="2">The sequence shown here is derived from an EMBL/GenBank/DDBJ whole genome shotgun (WGS) entry which is preliminary data.</text>
</comment>
<dbReference type="PIRSF" id="PIRSF006156">
    <property type="entry name" value="YafQ"/>
    <property type="match status" value="1"/>
</dbReference>
<evidence type="ECO:0000313" key="3">
    <source>
        <dbReference type="Proteomes" id="UP000006462"/>
    </source>
</evidence>
<dbReference type="SUPFAM" id="SSF143011">
    <property type="entry name" value="RelE-like"/>
    <property type="match status" value="1"/>
</dbReference>
<sequence length="90" mass="10220">MLEINTSAQFRRDVKRIKKQGLDTAPLKEAIALLAGELPLPRQARDHSLGGNWTDYRELHLAPDWLLIYRIDGGVLYLTQTGSHSYLFGK</sequence>